<evidence type="ECO:0000313" key="2">
    <source>
        <dbReference type="Proteomes" id="UP001314170"/>
    </source>
</evidence>
<dbReference type="AlphaFoldDB" id="A0AAV1S0T2"/>
<proteinExistence type="predicted"/>
<organism evidence="1 2">
    <name type="scientific">Dovyalis caffra</name>
    <dbReference type="NCBI Taxonomy" id="77055"/>
    <lineage>
        <taxon>Eukaryota</taxon>
        <taxon>Viridiplantae</taxon>
        <taxon>Streptophyta</taxon>
        <taxon>Embryophyta</taxon>
        <taxon>Tracheophyta</taxon>
        <taxon>Spermatophyta</taxon>
        <taxon>Magnoliopsida</taxon>
        <taxon>eudicotyledons</taxon>
        <taxon>Gunneridae</taxon>
        <taxon>Pentapetalae</taxon>
        <taxon>rosids</taxon>
        <taxon>fabids</taxon>
        <taxon>Malpighiales</taxon>
        <taxon>Salicaceae</taxon>
        <taxon>Flacourtieae</taxon>
        <taxon>Dovyalis</taxon>
    </lineage>
</organism>
<gene>
    <name evidence="1" type="ORF">DCAF_LOCUS17604</name>
</gene>
<name>A0AAV1S0T2_9ROSI</name>
<dbReference type="EMBL" id="CAWUPB010001161">
    <property type="protein sequence ID" value="CAK7344067.1"/>
    <property type="molecule type" value="Genomic_DNA"/>
</dbReference>
<protein>
    <submittedName>
        <fullName evidence="1">Uncharacterized protein</fullName>
    </submittedName>
</protein>
<sequence>MAIMDDHLEEVGQDSGTVRHLEFLPKLSLALPCLMEEIKDCLHKIQAKYSD</sequence>
<reference evidence="1 2" key="1">
    <citation type="submission" date="2024-01" db="EMBL/GenBank/DDBJ databases">
        <authorList>
            <person name="Waweru B."/>
        </authorList>
    </citation>
    <scope>NUCLEOTIDE SEQUENCE [LARGE SCALE GENOMIC DNA]</scope>
</reference>
<dbReference type="Proteomes" id="UP001314170">
    <property type="component" value="Unassembled WGS sequence"/>
</dbReference>
<accession>A0AAV1S0T2</accession>
<keyword evidence="2" id="KW-1185">Reference proteome</keyword>
<comment type="caution">
    <text evidence="1">The sequence shown here is derived from an EMBL/GenBank/DDBJ whole genome shotgun (WGS) entry which is preliminary data.</text>
</comment>
<evidence type="ECO:0000313" key="1">
    <source>
        <dbReference type="EMBL" id="CAK7344067.1"/>
    </source>
</evidence>